<keyword evidence="3" id="KW-1185">Reference proteome</keyword>
<name>A0A1N7FGQ1_9EURY</name>
<feature type="compositionally biased region" description="Basic and acidic residues" evidence="1">
    <location>
        <begin position="7"/>
        <end position="19"/>
    </location>
</feature>
<organism evidence="2 3">
    <name type="scientific">Haladaptatus litoreus</name>
    <dbReference type="NCBI Taxonomy" id="553468"/>
    <lineage>
        <taxon>Archaea</taxon>
        <taxon>Methanobacteriati</taxon>
        <taxon>Methanobacteriota</taxon>
        <taxon>Stenosarchaea group</taxon>
        <taxon>Halobacteria</taxon>
        <taxon>Halobacteriales</taxon>
        <taxon>Haladaptataceae</taxon>
        <taxon>Haladaptatus</taxon>
    </lineage>
</organism>
<protein>
    <submittedName>
        <fullName evidence="2">Uncharacterized protein</fullName>
    </submittedName>
</protein>
<dbReference type="RefSeq" id="WP_076433672.1">
    <property type="nucleotide sequence ID" value="NZ_FTNO01000009.1"/>
</dbReference>
<dbReference type="EMBL" id="FTNO01000009">
    <property type="protein sequence ID" value="SIR99608.1"/>
    <property type="molecule type" value="Genomic_DNA"/>
</dbReference>
<dbReference type="InterPro" id="IPR012334">
    <property type="entry name" value="Pectin_lyas_fold"/>
</dbReference>
<dbReference type="OrthoDB" id="210591at2157"/>
<evidence type="ECO:0000313" key="2">
    <source>
        <dbReference type="EMBL" id="SIR99608.1"/>
    </source>
</evidence>
<dbReference type="SUPFAM" id="SSF51126">
    <property type="entry name" value="Pectin lyase-like"/>
    <property type="match status" value="1"/>
</dbReference>
<dbReference type="InterPro" id="IPR011050">
    <property type="entry name" value="Pectin_lyase_fold/virulence"/>
</dbReference>
<proteinExistence type="predicted"/>
<sequence>MANEPGNRTDYHELYKPVDGEDGTGDNYRNDMDHIDRRLIKFGDISERPSEAPDTAVFVEDETSSGDPGAQWRYDASTGEWVKQPINTDVVSAESLTTQSVDTERVFSNAVTMYVRTDGSDSNDGLSPSSAKATVNSAIRNAPINGDAGLPLVIDIEAGTFTDDENIVEVRDSSIPHLHLRGEVDGSNNPATVLDASGQTYGVVSEGPRRITVENCHITGAQVCAYARGGTFYKFVNSKLSDSSRFVAEITNTSSAVIDSNSLLDNTMRSDAAGNLTVVGCASCKVEGEVVGTGGGQDPVYGKQNSYIIIVDGGRVDGNGSANCIFVVDSTDCKMGLNTTYANASVACRAERGCTTKTPDFSTITLENVNRAFNVSRGSHVHDETSDSSAWGIPKQNGDPSLWDLGGPANGWLSFDLDIEKPKFYAANEGAWLEGGKKLIKDGSLTVPSGGEQLVTVATGATRPLEVNYGFANTPNAGVDIEYSVRYGGGDTRVFFKETSGAGGADVTFTIYEDIR</sequence>
<evidence type="ECO:0000256" key="1">
    <source>
        <dbReference type="SAM" id="MobiDB-lite"/>
    </source>
</evidence>
<dbReference type="AlphaFoldDB" id="A0A1N7FGQ1"/>
<reference evidence="3" key="1">
    <citation type="submission" date="2017-01" db="EMBL/GenBank/DDBJ databases">
        <authorList>
            <person name="Varghese N."/>
            <person name="Submissions S."/>
        </authorList>
    </citation>
    <scope>NUCLEOTIDE SEQUENCE [LARGE SCALE GENOMIC DNA]</scope>
    <source>
        <strain evidence="3">CGMCC 1.7737</strain>
    </source>
</reference>
<evidence type="ECO:0000313" key="3">
    <source>
        <dbReference type="Proteomes" id="UP000186914"/>
    </source>
</evidence>
<accession>A0A1N7FGQ1</accession>
<gene>
    <name evidence="2" type="ORF">SAMN05421858_5045</name>
</gene>
<dbReference type="Gene3D" id="2.160.20.10">
    <property type="entry name" value="Single-stranded right-handed beta-helix, Pectin lyase-like"/>
    <property type="match status" value="1"/>
</dbReference>
<dbReference type="Proteomes" id="UP000186914">
    <property type="component" value="Unassembled WGS sequence"/>
</dbReference>
<feature type="region of interest" description="Disordered" evidence="1">
    <location>
        <begin position="1"/>
        <end position="30"/>
    </location>
</feature>